<organism evidence="1 2">
    <name type="scientific">Helicobacter hepaticus (strain ATCC 51449 / 3B1)</name>
    <dbReference type="NCBI Taxonomy" id="235279"/>
    <lineage>
        <taxon>Bacteria</taxon>
        <taxon>Pseudomonadati</taxon>
        <taxon>Campylobacterota</taxon>
        <taxon>Epsilonproteobacteria</taxon>
        <taxon>Campylobacterales</taxon>
        <taxon>Helicobacteraceae</taxon>
        <taxon>Helicobacter</taxon>
    </lineage>
</organism>
<sequence length="148" mass="17308">MDNLRICEVGVGYGGQARIINSIFTPHSYDFVDLNAVLLLAQKYLSNYTDIKATLNFLTLENIALKEYDLFISNYAFSELHRDIQDIYTKYLVTHAHNGYITYNNISPKSLRSYKLEEYSTQFHKDIHILEEIPNTHIDNKILIWNNQ</sequence>
<evidence type="ECO:0000313" key="2">
    <source>
        <dbReference type="Proteomes" id="UP000002495"/>
    </source>
</evidence>
<dbReference type="STRING" id="235279.HH_0330"/>
<accession>Q7VJB3</accession>
<dbReference type="InterPro" id="IPR029063">
    <property type="entry name" value="SAM-dependent_MTases_sf"/>
</dbReference>
<dbReference type="NCBIfam" id="TIGR04371">
    <property type="entry name" value="methyltran_NanM"/>
    <property type="match status" value="1"/>
</dbReference>
<dbReference type="EMBL" id="AE017125">
    <property type="protein sequence ID" value="AAP76927.1"/>
    <property type="molecule type" value="Genomic_DNA"/>
</dbReference>
<keyword evidence="2" id="KW-1185">Reference proteome</keyword>
<dbReference type="KEGG" id="hhe:HH_0330"/>
<dbReference type="AlphaFoldDB" id="Q7VJB3"/>
<dbReference type="InterPro" id="IPR030807">
    <property type="entry name" value="Methyltran_NanM"/>
</dbReference>
<dbReference type="SUPFAM" id="SSF53335">
    <property type="entry name" value="S-adenosyl-L-methionine-dependent methyltransferases"/>
    <property type="match status" value="1"/>
</dbReference>
<reference evidence="1 2" key="1">
    <citation type="journal article" date="2003" name="Proc. Natl. Acad. Sci. U.S.A.">
        <title>The complete genome sequence of the carcinogenic bacterium Helicobacter hepaticus.</title>
        <authorList>
            <person name="Suerbaum S."/>
            <person name="Josenhans C."/>
            <person name="Sterzenbach T."/>
            <person name="Drescher B."/>
            <person name="Brandt P."/>
            <person name="Bell M."/>
            <person name="Droege M."/>
            <person name="Fartmann B."/>
            <person name="Fischer H.-P."/>
            <person name="Ge Z."/>
            <person name="Hoerster A."/>
            <person name="Holland R."/>
            <person name="Klein K."/>
            <person name="Koenig J."/>
            <person name="Macko L."/>
            <person name="Mendz G.L."/>
            <person name="Nyakatura G."/>
            <person name="Schauer D.B."/>
            <person name="Shen Z."/>
            <person name="Weber J."/>
            <person name="Frosch M."/>
            <person name="Fox J.G."/>
        </authorList>
    </citation>
    <scope>NUCLEOTIDE SEQUENCE [LARGE SCALE GENOMIC DNA]</scope>
    <source>
        <strain evidence="2">ATCC 51449 / 3B1</strain>
    </source>
</reference>
<evidence type="ECO:0008006" key="3">
    <source>
        <dbReference type="Google" id="ProtNLM"/>
    </source>
</evidence>
<gene>
    <name evidence="1" type="ordered locus">HH_0330</name>
</gene>
<name>Q7VJB3_HELHP</name>
<evidence type="ECO:0000313" key="1">
    <source>
        <dbReference type="EMBL" id="AAP76927.1"/>
    </source>
</evidence>
<proteinExistence type="predicted"/>
<dbReference type="HOGENOM" id="CLU_1756317_0_0_7"/>
<dbReference type="Proteomes" id="UP000002495">
    <property type="component" value="Chromosome"/>
</dbReference>
<protein>
    <recommendedName>
        <fullName evidence="3">Sugar O-methyltransferase</fullName>
    </recommendedName>
</protein>